<dbReference type="RefSeq" id="WP_079910809.1">
    <property type="nucleotide sequence ID" value="NZ_BAABJG010000014.1"/>
</dbReference>
<dbReference type="SUPFAM" id="SSF142823">
    <property type="entry name" value="ComB-like"/>
    <property type="match status" value="1"/>
</dbReference>
<evidence type="ECO:0000256" key="8">
    <source>
        <dbReference type="HAMAP-Rule" id="MF_00490"/>
    </source>
</evidence>
<evidence type="ECO:0000313" key="9">
    <source>
        <dbReference type="EMBL" id="MFD1223842.1"/>
    </source>
</evidence>
<evidence type="ECO:0000256" key="3">
    <source>
        <dbReference type="ARBA" id="ARBA00012953"/>
    </source>
</evidence>
<evidence type="ECO:0000256" key="6">
    <source>
        <dbReference type="ARBA" id="ARBA00022842"/>
    </source>
</evidence>
<keyword evidence="5 8" id="KW-0378">Hydrolase</keyword>
<dbReference type="EC" id="3.1.3.71" evidence="3 8"/>
<name>A0ABW3USD7_9BACL</name>
<protein>
    <recommendedName>
        <fullName evidence="4 8">Probable 2-phosphosulfolactate phosphatase</fullName>
        <ecNumber evidence="3 8">3.1.3.71</ecNumber>
    </recommendedName>
</protein>
<evidence type="ECO:0000256" key="2">
    <source>
        <dbReference type="ARBA" id="ARBA00009997"/>
    </source>
</evidence>
<comment type="cofactor">
    <cofactor evidence="1 8">
        <name>Mg(2+)</name>
        <dbReference type="ChEBI" id="CHEBI:18420"/>
    </cofactor>
</comment>
<comment type="caution">
    <text evidence="9">The sequence shown here is derived from an EMBL/GenBank/DDBJ whole genome shotgun (WGS) entry which is preliminary data.</text>
</comment>
<dbReference type="Pfam" id="PF04029">
    <property type="entry name" value="2-ph_phosp"/>
    <property type="match status" value="1"/>
</dbReference>
<dbReference type="HAMAP" id="MF_00490">
    <property type="entry name" value="ComB"/>
    <property type="match status" value="1"/>
</dbReference>
<dbReference type="InterPro" id="IPR005238">
    <property type="entry name" value="ComB-like"/>
</dbReference>
<sequence>MEITVLPSVNEARADELINKTVIVIDVLRATSTILTALAHGCKAIYPVETVLQAKQLYQPGFILGGERACKKIPGFDLGNSPLEYTEDVIAGKTLIMTTTNGTRAIQKANKACTIIAASLLNGKACAEEALSLKKDIVILCSGTQDVFALEDGLCAGQLIDEMLKLAGNGSAGFIMNDFGLSMLHAFRHVQSGILEALLQCANGKRLSKLGFIEDIHYCAQRDALSLVPVVREGKLVASSVSHHI</sequence>
<accession>A0ABW3USD7</accession>
<dbReference type="Gene3D" id="3.90.1560.10">
    <property type="entry name" value="ComB-like"/>
    <property type="match status" value="1"/>
</dbReference>
<comment type="catalytic activity">
    <reaction evidence="7 8">
        <text>(2R)-O-phospho-3-sulfolactate + H2O = (2R)-3-sulfolactate + phosphate</text>
        <dbReference type="Rhea" id="RHEA:23416"/>
        <dbReference type="ChEBI" id="CHEBI:15377"/>
        <dbReference type="ChEBI" id="CHEBI:15597"/>
        <dbReference type="ChEBI" id="CHEBI:43474"/>
        <dbReference type="ChEBI" id="CHEBI:58738"/>
        <dbReference type="EC" id="3.1.3.71"/>
    </reaction>
</comment>
<keyword evidence="6 8" id="KW-0460">Magnesium</keyword>
<evidence type="ECO:0000256" key="5">
    <source>
        <dbReference type="ARBA" id="ARBA00022801"/>
    </source>
</evidence>
<dbReference type="InterPro" id="IPR036702">
    <property type="entry name" value="ComB-like_sf"/>
</dbReference>
<dbReference type="PANTHER" id="PTHR37311">
    <property type="entry name" value="2-PHOSPHOSULFOLACTATE PHOSPHATASE-RELATED"/>
    <property type="match status" value="1"/>
</dbReference>
<evidence type="ECO:0000256" key="4">
    <source>
        <dbReference type="ARBA" id="ARBA00021948"/>
    </source>
</evidence>
<organism evidence="9 10">
    <name type="scientific">Paenibacillus vulneris</name>
    <dbReference type="NCBI Taxonomy" id="1133364"/>
    <lineage>
        <taxon>Bacteria</taxon>
        <taxon>Bacillati</taxon>
        <taxon>Bacillota</taxon>
        <taxon>Bacilli</taxon>
        <taxon>Bacillales</taxon>
        <taxon>Paenibacillaceae</taxon>
        <taxon>Paenibacillus</taxon>
    </lineage>
</organism>
<comment type="similarity">
    <text evidence="2 8">Belongs to the ComB family.</text>
</comment>
<evidence type="ECO:0000313" key="10">
    <source>
        <dbReference type="Proteomes" id="UP001597180"/>
    </source>
</evidence>
<dbReference type="PANTHER" id="PTHR37311:SF1">
    <property type="entry name" value="2-PHOSPHOSULFOLACTATE PHOSPHATASE-RELATED"/>
    <property type="match status" value="1"/>
</dbReference>
<keyword evidence="10" id="KW-1185">Reference proteome</keyword>
<evidence type="ECO:0000256" key="7">
    <source>
        <dbReference type="ARBA" id="ARBA00033711"/>
    </source>
</evidence>
<dbReference type="EMBL" id="JBHTLU010000036">
    <property type="protein sequence ID" value="MFD1223842.1"/>
    <property type="molecule type" value="Genomic_DNA"/>
</dbReference>
<evidence type="ECO:0000256" key="1">
    <source>
        <dbReference type="ARBA" id="ARBA00001946"/>
    </source>
</evidence>
<dbReference type="Proteomes" id="UP001597180">
    <property type="component" value="Unassembled WGS sequence"/>
</dbReference>
<proteinExistence type="inferred from homology"/>
<gene>
    <name evidence="8" type="primary">comB</name>
    <name evidence="9" type="ORF">ACFQ4B_27330</name>
</gene>
<reference evidence="10" key="1">
    <citation type="journal article" date="2019" name="Int. J. Syst. Evol. Microbiol.">
        <title>The Global Catalogue of Microorganisms (GCM) 10K type strain sequencing project: providing services to taxonomists for standard genome sequencing and annotation.</title>
        <authorList>
            <consortium name="The Broad Institute Genomics Platform"/>
            <consortium name="The Broad Institute Genome Sequencing Center for Infectious Disease"/>
            <person name="Wu L."/>
            <person name="Ma J."/>
        </authorList>
    </citation>
    <scope>NUCLEOTIDE SEQUENCE [LARGE SCALE GENOMIC DNA]</scope>
    <source>
        <strain evidence="10">CCUG 53270</strain>
    </source>
</reference>